<protein>
    <submittedName>
        <fullName evidence="7">Thiol:disulfide interchange protein</fullName>
    </submittedName>
</protein>
<feature type="non-terminal residue" evidence="7">
    <location>
        <position position="124"/>
    </location>
</feature>
<dbReference type="GO" id="GO:0045454">
    <property type="term" value="P:cell redox homeostasis"/>
    <property type="evidence" value="ECO:0007669"/>
    <property type="project" value="TreeGrafter"/>
</dbReference>
<feature type="transmembrane region" description="Helical" evidence="5">
    <location>
        <begin position="72"/>
        <end position="93"/>
    </location>
</feature>
<dbReference type="GO" id="GO:0017004">
    <property type="term" value="P:cytochrome complex assembly"/>
    <property type="evidence" value="ECO:0007669"/>
    <property type="project" value="InterPro"/>
</dbReference>
<name>T1AUI3_9ZZZZ</name>
<dbReference type="EMBL" id="AUZY01004946">
    <property type="protein sequence ID" value="EQD61117.1"/>
    <property type="molecule type" value="Genomic_DNA"/>
</dbReference>
<feature type="transmembrane region" description="Helical" evidence="5">
    <location>
        <begin position="105"/>
        <end position="123"/>
    </location>
</feature>
<reference evidence="7" key="1">
    <citation type="submission" date="2013-08" db="EMBL/GenBank/DDBJ databases">
        <authorList>
            <person name="Mendez C."/>
            <person name="Richter M."/>
            <person name="Ferrer M."/>
            <person name="Sanchez J."/>
        </authorList>
    </citation>
    <scope>NUCLEOTIDE SEQUENCE</scope>
</reference>
<evidence type="ECO:0000256" key="1">
    <source>
        <dbReference type="ARBA" id="ARBA00004141"/>
    </source>
</evidence>
<dbReference type="AlphaFoldDB" id="T1AUI3"/>
<comment type="subcellular location">
    <subcellularLocation>
        <location evidence="1">Membrane</location>
        <topology evidence="1">Multi-pass membrane protein</topology>
    </subcellularLocation>
</comment>
<evidence type="ECO:0000256" key="2">
    <source>
        <dbReference type="ARBA" id="ARBA00022692"/>
    </source>
</evidence>
<feature type="domain" description="Cytochrome C biogenesis protein transmembrane" evidence="6">
    <location>
        <begin position="1"/>
        <end position="69"/>
    </location>
</feature>
<dbReference type="GO" id="GO:0015035">
    <property type="term" value="F:protein-disulfide reductase activity"/>
    <property type="evidence" value="ECO:0007669"/>
    <property type="project" value="TreeGrafter"/>
</dbReference>
<sequence length="124" mass="12853">MIYIGQQGSAVFGALALFVFGLGMGLPLLAFGTAAGALLPRAGGWMNTVKAVFGVLFLALAIWMLDRVLTPGWILALSGLLLLGCAVYLGVLQRLPAEAGGWRKLRMSLALILLLLGAAELAGA</sequence>
<keyword evidence="3 5" id="KW-1133">Transmembrane helix</keyword>
<organism evidence="7">
    <name type="scientific">mine drainage metagenome</name>
    <dbReference type="NCBI Taxonomy" id="410659"/>
    <lineage>
        <taxon>unclassified sequences</taxon>
        <taxon>metagenomes</taxon>
        <taxon>ecological metagenomes</taxon>
    </lineage>
</organism>
<dbReference type="GO" id="GO:0016020">
    <property type="term" value="C:membrane"/>
    <property type="evidence" value="ECO:0007669"/>
    <property type="project" value="UniProtKB-SubCell"/>
</dbReference>
<proteinExistence type="predicted"/>
<comment type="caution">
    <text evidence="7">The sequence shown here is derived from an EMBL/GenBank/DDBJ whole genome shotgun (WGS) entry which is preliminary data.</text>
</comment>
<dbReference type="Pfam" id="PF02683">
    <property type="entry name" value="DsbD_TM"/>
    <property type="match status" value="1"/>
</dbReference>
<dbReference type="PANTHER" id="PTHR32234">
    <property type="entry name" value="THIOL:DISULFIDE INTERCHANGE PROTEIN DSBD"/>
    <property type="match status" value="1"/>
</dbReference>
<keyword evidence="2 5" id="KW-0812">Transmembrane</keyword>
<feature type="transmembrane region" description="Helical" evidence="5">
    <location>
        <begin position="45"/>
        <end position="65"/>
    </location>
</feature>
<evidence type="ECO:0000256" key="5">
    <source>
        <dbReference type="SAM" id="Phobius"/>
    </source>
</evidence>
<evidence type="ECO:0000259" key="6">
    <source>
        <dbReference type="Pfam" id="PF02683"/>
    </source>
</evidence>
<evidence type="ECO:0000256" key="4">
    <source>
        <dbReference type="ARBA" id="ARBA00023136"/>
    </source>
</evidence>
<feature type="transmembrane region" description="Helical" evidence="5">
    <location>
        <begin position="12"/>
        <end position="39"/>
    </location>
</feature>
<evidence type="ECO:0000256" key="3">
    <source>
        <dbReference type="ARBA" id="ARBA00022989"/>
    </source>
</evidence>
<evidence type="ECO:0000313" key="7">
    <source>
        <dbReference type="EMBL" id="EQD61117.1"/>
    </source>
</evidence>
<reference evidence="7" key="2">
    <citation type="journal article" date="2014" name="ISME J.">
        <title>Microbial stratification in low pH oxic and suboxic macroscopic growths along an acid mine drainage.</title>
        <authorList>
            <person name="Mendez-Garcia C."/>
            <person name="Mesa V."/>
            <person name="Sprenger R.R."/>
            <person name="Richter M."/>
            <person name="Diez M.S."/>
            <person name="Solano J."/>
            <person name="Bargiela R."/>
            <person name="Golyshina O.V."/>
            <person name="Manteca A."/>
            <person name="Ramos J.L."/>
            <person name="Gallego J.R."/>
            <person name="Llorente I."/>
            <person name="Martins Dos Santos V.A."/>
            <person name="Jensen O.N."/>
            <person name="Pelaez A.I."/>
            <person name="Sanchez J."/>
            <person name="Ferrer M."/>
        </authorList>
    </citation>
    <scope>NUCLEOTIDE SEQUENCE</scope>
</reference>
<accession>T1AUI3</accession>
<dbReference type="PANTHER" id="PTHR32234:SF0">
    <property type="entry name" value="THIOL:DISULFIDE INTERCHANGE PROTEIN DSBD"/>
    <property type="match status" value="1"/>
</dbReference>
<keyword evidence="4 5" id="KW-0472">Membrane</keyword>
<dbReference type="InterPro" id="IPR003834">
    <property type="entry name" value="Cyt_c_assmbl_TM_dom"/>
</dbReference>
<gene>
    <name evidence="7" type="ORF">B1B_07737</name>
</gene>